<dbReference type="EMBL" id="BGZK01002407">
    <property type="protein sequence ID" value="GBP93693.1"/>
    <property type="molecule type" value="Genomic_DNA"/>
</dbReference>
<name>A0A4C2A3A0_EUMVA</name>
<protein>
    <submittedName>
        <fullName evidence="1">Uncharacterized protein</fullName>
    </submittedName>
</protein>
<keyword evidence="2" id="KW-1185">Reference proteome</keyword>
<dbReference type="AlphaFoldDB" id="A0A4C2A3A0"/>
<organism evidence="1 2">
    <name type="scientific">Eumeta variegata</name>
    <name type="common">Bagworm moth</name>
    <name type="synonym">Eumeta japonica</name>
    <dbReference type="NCBI Taxonomy" id="151549"/>
    <lineage>
        <taxon>Eukaryota</taxon>
        <taxon>Metazoa</taxon>
        <taxon>Ecdysozoa</taxon>
        <taxon>Arthropoda</taxon>
        <taxon>Hexapoda</taxon>
        <taxon>Insecta</taxon>
        <taxon>Pterygota</taxon>
        <taxon>Neoptera</taxon>
        <taxon>Endopterygota</taxon>
        <taxon>Lepidoptera</taxon>
        <taxon>Glossata</taxon>
        <taxon>Ditrysia</taxon>
        <taxon>Tineoidea</taxon>
        <taxon>Psychidae</taxon>
        <taxon>Oiketicinae</taxon>
        <taxon>Eumeta</taxon>
    </lineage>
</organism>
<comment type="caution">
    <text evidence="1">The sequence shown here is derived from an EMBL/GenBank/DDBJ whole genome shotgun (WGS) entry which is preliminary data.</text>
</comment>
<accession>A0A4C2A3A0</accession>
<reference evidence="1 2" key="1">
    <citation type="journal article" date="2019" name="Commun. Biol.">
        <title>The bagworm genome reveals a unique fibroin gene that provides high tensile strength.</title>
        <authorList>
            <person name="Kono N."/>
            <person name="Nakamura H."/>
            <person name="Ohtoshi R."/>
            <person name="Tomita M."/>
            <person name="Numata K."/>
            <person name="Arakawa K."/>
        </authorList>
    </citation>
    <scope>NUCLEOTIDE SEQUENCE [LARGE SCALE GENOMIC DNA]</scope>
</reference>
<sequence length="148" mass="16384">MLLLPNLRFVAPPLAASYVPNVSITTACCRQAQNPKRFIRLLCLSPARYAAAGSRHARYCRRCRRPESRDSSPGYSAYPWCTYRHRSLLSNLRIVTPLPGAPCISGAPVAAATTDEPEVRVVFATRPTQERHSACGRRAYTFGCSVML</sequence>
<proteinExistence type="predicted"/>
<evidence type="ECO:0000313" key="2">
    <source>
        <dbReference type="Proteomes" id="UP000299102"/>
    </source>
</evidence>
<dbReference type="Proteomes" id="UP000299102">
    <property type="component" value="Unassembled WGS sequence"/>
</dbReference>
<evidence type="ECO:0000313" key="1">
    <source>
        <dbReference type="EMBL" id="GBP93693.1"/>
    </source>
</evidence>
<gene>
    <name evidence="1" type="ORF">EVAR_70108_1</name>
</gene>